<dbReference type="AlphaFoldDB" id="A0A2N9GMH1"/>
<protein>
    <submittedName>
        <fullName evidence="1">Uncharacterized protein</fullName>
    </submittedName>
</protein>
<sequence length="46" mass="5287">MPIQKEVDLLRKPVLRHCSGQRHGVPLYACVWVKVFVDVDFLLAIP</sequence>
<proteinExistence type="predicted"/>
<reference evidence="1" key="1">
    <citation type="submission" date="2018-02" db="EMBL/GenBank/DDBJ databases">
        <authorList>
            <person name="Cohen D.B."/>
            <person name="Kent A.D."/>
        </authorList>
    </citation>
    <scope>NUCLEOTIDE SEQUENCE</scope>
</reference>
<accession>A0A2N9GMH1</accession>
<gene>
    <name evidence="1" type="ORF">FSB_LOCUS28540</name>
</gene>
<name>A0A2N9GMH1_FAGSY</name>
<dbReference type="EMBL" id="OIVN01002112">
    <property type="protein sequence ID" value="SPD00658.1"/>
    <property type="molecule type" value="Genomic_DNA"/>
</dbReference>
<organism evidence="1">
    <name type="scientific">Fagus sylvatica</name>
    <name type="common">Beechnut</name>
    <dbReference type="NCBI Taxonomy" id="28930"/>
    <lineage>
        <taxon>Eukaryota</taxon>
        <taxon>Viridiplantae</taxon>
        <taxon>Streptophyta</taxon>
        <taxon>Embryophyta</taxon>
        <taxon>Tracheophyta</taxon>
        <taxon>Spermatophyta</taxon>
        <taxon>Magnoliopsida</taxon>
        <taxon>eudicotyledons</taxon>
        <taxon>Gunneridae</taxon>
        <taxon>Pentapetalae</taxon>
        <taxon>rosids</taxon>
        <taxon>fabids</taxon>
        <taxon>Fagales</taxon>
        <taxon>Fagaceae</taxon>
        <taxon>Fagus</taxon>
    </lineage>
</organism>
<evidence type="ECO:0000313" key="1">
    <source>
        <dbReference type="EMBL" id="SPD00658.1"/>
    </source>
</evidence>